<dbReference type="EMBL" id="FNLN01000003">
    <property type="protein sequence ID" value="SDT84983.1"/>
    <property type="molecule type" value="Genomic_DNA"/>
</dbReference>
<evidence type="ECO:0000259" key="4">
    <source>
        <dbReference type="Pfam" id="PF00370"/>
    </source>
</evidence>
<dbReference type="GO" id="GO:0005829">
    <property type="term" value="C:cytosol"/>
    <property type="evidence" value="ECO:0007669"/>
    <property type="project" value="TreeGrafter"/>
</dbReference>
<protein>
    <submittedName>
        <fullName evidence="6">Glycerol kinase</fullName>
    </submittedName>
</protein>
<dbReference type="Pfam" id="PF00370">
    <property type="entry name" value="FGGY_N"/>
    <property type="match status" value="1"/>
</dbReference>
<dbReference type="AlphaFoldDB" id="A0A1H2DQ17"/>
<dbReference type="Pfam" id="PF02782">
    <property type="entry name" value="FGGY_C"/>
    <property type="match status" value="1"/>
</dbReference>
<dbReference type="InterPro" id="IPR018484">
    <property type="entry name" value="FGGY_N"/>
</dbReference>
<dbReference type="GO" id="GO:0005997">
    <property type="term" value="P:xylulose metabolic process"/>
    <property type="evidence" value="ECO:0007669"/>
    <property type="project" value="TreeGrafter"/>
</dbReference>
<organism evidence="6 7">
    <name type="scientific">Nitrosomonas ureae</name>
    <dbReference type="NCBI Taxonomy" id="44577"/>
    <lineage>
        <taxon>Bacteria</taxon>
        <taxon>Pseudomonadati</taxon>
        <taxon>Pseudomonadota</taxon>
        <taxon>Betaproteobacteria</taxon>
        <taxon>Nitrosomonadales</taxon>
        <taxon>Nitrosomonadaceae</taxon>
        <taxon>Nitrosomonas</taxon>
    </lineage>
</organism>
<sequence length="465" mass="51924">MIVAIALDLGTTSIKAALMDHHGMLRHIVTHPAPAIDSCHGRYESHALQYAVVAEQVLKECLAQTQTQNNPPLGLCSQRSSFLLWDKTSGKPVTPLISWQDDRGASCCDRLRMPSNTIHKLTGLRLTPYYLGPKLSVLLQENPPWRQKLIQGEWLVGTLDTFLIWRWTGKRHFITDASMAARTLLMDIHQQQWSDTLCDFFDVPRSILPQIRPSTELNLTLDNGLILQASVGDQSAALIASLANNQSEALVNLGTGGFVIRSFAKREVASSGYLQTLVYQNRNRQVQFAIEGTLNSIASALAPYPVNECCIEDLACNDIFCLAEPSGLGAPYFRNDWGIHFSQPLTGFTPRQVALLLLEAIIFRVARILEEFHQHAPLNQVYLSGGLSELPCLQYGIAQCVIFPVYHLQQKEASLQGTAALVCGVKAIYHREMQKIENKQTGTVLMKKYRRWKEWLDALLSPPHG</sequence>
<proteinExistence type="inferred from homology"/>
<evidence type="ECO:0000313" key="6">
    <source>
        <dbReference type="EMBL" id="SDT84983.1"/>
    </source>
</evidence>
<dbReference type="Proteomes" id="UP000182882">
    <property type="component" value="Unassembled WGS sequence"/>
</dbReference>
<feature type="domain" description="Carbohydrate kinase FGGY C-terminal" evidence="5">
    <location>
        <begin position="278"/>
        <end position="421"/>
    </location>
</feature>
<comment type="similarity">
    <text evidence="1">Belongs to the FGGY kinase family.</text>
</comment>
<feature type="domain" description="Carbohydrate kinase FGGY N-terminal" evidence="4">
    <location>
        <begin position="4"/>
        <end position="222"/>
    </location>
</feature>
<dbReference type="SUPFAM" id="SSF53067">
    <property type="entry name" value="Actin-like ATPase domain"/>
    <property type="match status" value="2"/>
</dbReference>
<keyword evidence="2" id="KW-0808">Transferase</keyword>
<keyword evidence="7" id="KW-1185">Reference proteome</keyword>
<dbReference type="InterPro" id="IPR043129">
    <property type="entry name" value="ATPase_NBD"/>
</dbReference>
<dbReference type="Gene3D" id="3.30.420.40">
    <property type="match status" value="2"/>
</dbReference>
<name>A0A1H2DQ17_9PROT</name>
<accession>A0A1H2DQ17</accession>
<evidence type="ECO:0000256" key="2">
    <source>
        <dbReference type="ARBA" id="ARBA00022679"/>
    </source>
</evidence>
<dbReference type="PANTHER" id="PTHR10196">
    <property type="entry name" value="SUGAR KINASE"/>
    <property type="match status" value="1"/>
</dbReference>
<reference evidence="7" key="1">
    <citation type="submission" date="2016-10" db="EMBL/GenBank/DDBJ databases">
        <authorList>
            <person name="Varghese N."/>
            <person name="Submissions S."/>
        </authorList>
    </citation>
    <scope>NUCLEOTIDE SEQUENCE [LARGE SCALE GENOMIC DNA]</scope>
    <source>
        <strain evidence="7">Nm10</strain>
    </source>
</reference>
<evidence type="ECO:0000256" key="1">
    <source>
        <dbReference type="ARBA" id="ARBA00009156"/>
    </source>
</evidence>
<dbReference type="GO" id="GO:0004856">
    <property type="term" value="F:D-xylulokinase activity"/>
    <property type="evidence" value="ECO:0007669"/>
    <property type="project" value="TreeGrafter"/>
</dbReference>
<dbReference type="InterPro" id="IPR018485">
    <property type="entry name" value="FGGY_C"/>
</dbReference>
<evidence type="ECO:0000313" key="7">
    <source>
        <dbReference type="Proteomes" id="UP000182882"/>
    </source>
</evidence>
<dbReference type="PANTHER" id="PTHR10196:SF57">
    <property type="entry name" value="XYLULOSE KINASE"/>
    <property type="match status" value="1"/>
</dbReference>
<dbReference type="KEGG" id="nur:ATY38_07175"/>
<dbReference type="InterPro" id="IPR000577">
    <property type="entry name" value="Carb_kinase_FGGY"/>
</dbReference>
<evidence type="ECO:0000259" key="5">
    <source>
        <dbReference type="Pfam" id="PF02782"/>
    </source>
</evidence>
<gene>
    <name evidence="6" type="ORF">SAMN05216406_10319</name>
</gene>
<dbReference type="PIRSF" id="PIRSF000538">
    <property type="entry name" value="GlpK"/>
    <property type="match status" value="1"/>
</dbReference>
<evidence type="ECO:0000256" key="3">
    <source>
        <dbReference type="ARBA" id="ARBA00022777"/>
    </source>
</evidence>
<keyword evidence="3 6" id="KW-0418">Kinase</keyword>